<protein>
    <submittedName>
        <fullName evidence="2">Uncharacterized protein</fullName>
    </submittedName>
</protein>
<proteinExistence type="predicted"/>
<dbReference type="EMBL" id="LAKJ01000004">
    <property type="protein sequence ID" value="KKI64964.1"/>
    <property type="molecule type" value="Genomic_DNA"/>
</dbReference>
<name>A0A0M2P2C4_STACC</name>
<reference evidence="2 3" key="1">
    <citation type="submission" date="2015-03" db="EMBL/GenBank/DDBJ databases">
        <title>Genome Assembly of Staphylococcus cohnii subsp. cohnii strain G22B2.</title>
        <authorList>
            <person name="Nair G."/>
            <person name="Kaur G."/>
            <person name="Khatri I."/>
            <person name="Singh N.K."/>
            <person name="Sathyabama S."/>
            <person name="Maurya S.K."/>
            <person name="Subramanian S."/>
            <person name="Agrewala J.N."/>
            <person name="Mayilraj S."/>
        </authorList>
    </citation>
    <scope>NUCLEOTIDE SEQUENCE [LARGE SCALE GENOMIC DNA]</scope>
    <source>
        <strain evidence="2 3">G22B2</strain>
    </source>
</reference>
<keyword evidence="1" id="KW-0472">Membrane</keyword>
<dbReference type="Proteomes" id="UP000034455">
    <property type="component" value="Unassembled WGS sequence"/>
</dbReference>
<feature type="transmembrane region" description="Helical" evidence="1">
    <location>
        <begin position="12"/>
        <end position="31"/>
    </location>
</feature>
<feature type="transmembrane region" description="Helical" evidence="1">
    <location>
        <begin position="101"/>
        <end position="121"/>
    </location>
</feature>
<organism evidence="2 3">
    <name type="scientific">Staphylococcus cohnii subsp. cohnii</name>
    <dbReference type="NCBI Taxonomy" id="74704"/>
    <lineage>
        <taxon>Bacteria</taxon>
        <taxon>Bacillati</taxon>
        <taxon>Bacillota</taxon>
        <taxon>Bacilli</taxon>
        <taxon>Bacillales</taxon>
        <taxon>Staphylococcaceae</taxon>
        <taxon>Staphylococcus</taxon>
        <taxon>Staphylococcus cohnii species complex</taxon>
    </lineage>
</organism>
<feature type="transmembrane region" description="Helical" evidence="1">
    <location>
        <begin position="76"/>
        <end position="95"/>
    </location>
</feature>
<gene>
    <name evidence="2" type="ORF">UF66_2147</name>
</gene>
<sequence length="142" mass="16963">MQQSSIVKWEKRIRISTAIIFAILMMLNIYISEKFKTDFVFFQTLIMYILLFFQMGFNLLQFLSHTTNKHIRITMILLYTYAYISNFIVLLILLISPIDSMLVLTMVLTFFTLSFMFLITVEHQFKKRIKKRAQNSKKVSNH</sequence>
<evidence type="ECO:0000313" key="2">
    <source>
        <dbReference type="EMBL" id="KKI64964.1"/>
    </source>
</evidence>
<evidence type="ECO:0000313" key="3">
    <source>
        <dbReference type="Proteomes" id="UP000034455"/>
    </source>
</evidence>
<dbReference type="AlphaFoldDB" id="A0A0M2P2C4"/>
<feature type="transmembrane region" description="Helical" evidence="1">
    <location>
        <begin position="43"/>
        <end position="64"/>
    </location>
</feature>
<keyword evidence="1" id="KW-1133">Transmembrane helix</keyword>
<comment type="caution">
    <text evidence="2">The sequence shown here is derived from an EMBL/GenBank/DDBJ whole genome shotgun (WGS) entry which is preliminary data.</text>
</comment>
<dbReference type="PATRIC" id="fig|74704.6.peg.2209"/>
<evidence type="ECO:0000256" key="1">
    <source>
        <dbReference type="SAM" id="Phobius"/>
    </source>
</evidence>
<accession>A0A0M2P2C4</accession>
<keyword evidence="1" id="KW-0812">Transmembrane</keyword>